<dbReference type="Gene3D" id="3.30.930.10">
    <property type="entry name" value="Bira Bifunctional Protein, Domain 2"/>
    <property type="match status" value="1"/>
</dbReference>
<organism evidence="15 16">
    <name type="scientific">Candidatus Sungbacteria bacterium RIFCSPLOWO2_01_FULL_47_10</name>
    <dbReference type="NCBI Taxonomy" id="1802276"/>
    <lineage>
        <taxon>Bacteria</taxon>
        <taxon>Candidatus Sungiibacteriota</taxon>
    </lineage>
</organism>
<dbReference type="NCBIfam" id="TIGR00468">
    <property type="entry name" value="pheS"/>
    <property type="match status" value="1"/>
</dbReference>
<reference evidence="15 16" key="1">
    <citation type="journal article" date="2016" name="Nat. Commun.">
        <title>Thousands of microbial genomes shed light on interconnected biogeochemical processes in an aquifer system.</title>
        <authorList>
            <person name="Anantharaman K."/>
            <person name="Brown C.T."/>
            <person name="Hug L.A."/>
            <person name="Sharon I."/>
            <person name="Castelle C.J."/>
            <person name="Probst A.J."/>
            <person name="Thomas B.C."/>
            <person name="Singh A."/>
            <person name="Wilkins M.J."/>
            <person name="Karaoz U."/>
            <person name="Brodie E.L."/>
            <person name="Williams K.H."/>
            <person name="Hubbard S.S."/>
            <person name="Banfield J.F."/>
        </authorList>
    </citation>
    <scope>NUCLEOTIDE SEQUENCE [LARGE SCALE GENOMIC DNA]</scope>
</reference>
<dbReference type="SUPFAM" id="SSF46589">
    <property type="entry name" value="tRNA-binding arm"/>
    <property type="match status" value="1"/>
</dbReference>
<dbReference type="EC" id="6.1.1.20" evidence="13"/>
<dbReference type="EMBL" id="MHQO01000077">
    <property type="protein sequence ID" value="OHA04479.1"/>
    <property type="molecule type" value="Genomic_DNA"/>
</dbReference>
<dbReference type="AlphaFoldDB" id="A0A1G2L1C3"/>
<dbReference type="InterPro" id="IPR004529">
    <property type="entry name" value="Phe-tRNA-synth_IIc_asu"/>
</dbReference>
<dbReference type="InterPro" id="IPR022911">
    <property type="entry name" value="Phe_tRNA_ligase_alpha1_bac"/>
</dbReference>
<dbReference type="HAMAP" id="MF_00281">
    <property type="entry name" value="Phe_tRNA_synth_alpha1"/>
    <property type="match status" value="1"/>
</dbReference>
<evidence type="ECO:0000256" key="3">
    <source>
        <dbReference type="ARBA" id="ARBA00011209"/>
    </source>
</evidence>
<evidence type="ECO:0000256" key="2">
    <source>
        <dbReference type="ARBA" id="ARBA00010207"/>
    </source>
</evidence>
<name>A0A1G2L1C3_9BACT</name>
<evidence type="ECO:0000256" key="5">
    <source>
        <dbReference type="ARBA" id="ARBA00022598"/>
    </source>
</evidence>
<keyword evidence="6 13" id="KW-0479">Metal-binding</keyword>
<keyword evidence="8 13" id="KW-0067">ATP-binding</keyword>
<dbReference type="GO" id="GO:0005737">
    <property type="term" value="C:cytoplasm"/>
    <property type="evidence" value="ECO:0007669"/>
    <property type="project" value="UniProtKB-SubCell"/>
</dbReference>
<feature type="binding site" evidence="13">
    <location>
        <position position="282"/>
    </location>
    <ligand>
        <name>Mg(2+)</name>
        <dbReference type="ChEBI" id="CHEBI:18420"/>
        <note>shared with beta subunit</note>
    </ligand>
</feature>
<accession>A0A1G2L1C3</accession>
<comment type="catalytic activity">
    <reaction evidence="12 13">
        <text>tRNA(Phe) + L-phenylalanine + ATP = L-phenylalanyl-tRNA(Phe) + AMP + diphosphate + H(+)</text>
        <dbReference type="Rhea" id="RHEA:19413"/>
        <dbReference type="Rhea" id="RHEA-COMP:9668"/>
        <dbReference type="Rhea" id="RHEA-COMP:9699"/>
        <dbReference type="ChEBI" id="CHEBI:15378"/>
        <dbReference type="ChEBI" id="CHEBI:30616"/>
        <dbReference type="ChEBI" id="CHEBI:33019"/>
        <dbReference type="ChEBI" id="CHEBI:58095"/>
        <dbReference type="ChEBI" id="CHEBI:78442"/>
        <dbReference type="ChEBI" id="CHEBI:78531"/>
        <dbReference type="ChEBI" id="CHEBI:456215"/>
        <dbReference type="EC" id="6.1.1.20"/>
    </reaction>
</comment>
<evidence type="ECO:0000313" key="15">
    <source>
        <dbReference type="EMBL" id="OHA04479.1"/>
    </source>
</evidence>
<evidence type="ECO:0000256" key="11">
    <source>
        <dbReference type="ARBA" id="ARBA00023146"/>
    </source>
</evidence>
<gene>
    <name evidence="13" type="primary">pheS</name>
    <name evidence="15" type="ORF">A2934_00790</name>
</gene>
<comment type="similarity">
    <text evidence="2 13">Belongs to the class-II aminoacyl-tRNA synthetase family. Phe-tRNA synthetase alpha subunit type 1 subfamily.</text>
</comment>
<keyword evidence="4 13" id="KW-0963">Cytoplasm</keyword>
<keyword evidence="11 13" id="KW-0030">Aminoacyl-tRNA synthetase</keyword>
<evidence type="ECO:0000313" key="16">
    <source>
        <dbReference type="Proteomes" id="UP000177982"/>
    </source>
</evidence>
<comment type="subcellular location">
    <subcellularLocation>
        <location evidence="1 13">Cytoplasm</location>
    </subcellularLocation>
</comment>
<evidence type="ECO:0000256" key="13">
    <source>
        <dbReference type="HAMAP-Rule" id="MF_00281"/>
    </source>
</evidence>
<keyword evidence="5 13" id="KW-0436">Ligase</keyword>
<dbReference type="SUPFAM" id="SSF55681">
    <property type="entry name" value="Class II aaRS and biotin synthetases"/>
    <property type="match status" value="1"/>
</dbReference>
<evidence type="ECO:0000256" key="9">
    <source>
        <dbReference type="ARBA" id="ARBA00022842"/>
    </source>
</evidence>
<comment type="caution">
    <text evidence="15">The sequence shown here is derived from an EMBL/GenBank/DDBJ whole genome shotgun (WGS) entry which is preliminary data.</text>
</comment>
<evidence type="ECO:0000259" key="14">
    <source>
        <dbReference type="PROSITE" id="PS50862"/>
    </source>
</evidence>
<dbReference type="InterPro" id="IPR002319">
    <property type="entry name" value="Phenylalanyl-tRNA_Synthase"/>
</dbReference>
<keyword evidence="7 13" id="KW-0547">Nucleotide-binding</keyword>
<dbReference type="Pfam" id="PF01409">
    <property type="entry name" value="tRNA-synt_2d"/>
    <property type="match status" value="1"/>
</dbReference>
<dbReference type="GO" id="GO:0005524">
    <property type="term" value="F:ATP binding"/>
    <property type="evidence" value="ECO:0007669"/>
    <property type="project" value="UniProtKB-UniRule"/>
</dbReference>
<dbReference type="CDD" id="cd00496">
    <property type="entry name" value="PheRS_alpha_core"/>
    <property type="match status" value="1"/>
</dbReference>
<dbReference type="PANTHER" id="PTHR11538:SF41">
    <property type="entry name" value="PHENYLALANINE--TRNA LIGASE, MITOCHONDRIAL"/>
    <property type="match status" value="1"/>
</dbReference>
<keyword evidence="10 13" id="KW-0648">Protein biosynthesis</keyword>
<dbReference type="GO" id="GO:0000049">
    <property type="term" value="F:tRNA binding"/>
    <property type="evidence" value="ECO:0007669"/>
    <property type="project" value="InterPro"/>
</dbReference>
<evidence type="ECO:0000256" key="7">
    <source>
        <dbReference type="ARBA" id="ARBA00022741"/>
    </source>
</evidence>
<evidence type="ECO:0000256" key="1">
    <source>
        <dbReference type="ARBA" id="ARBA00004496"/>
    </source>
</evidence>
<evidence type="ECO:0000256" key="12">
    <source>
        <dbReference type="ARBA" id="ARBA00049255"/>
    </source>
</evidence>
<proteinExistence type="inferred from homology"/>
<dbReference type="Proteomes" id="UP000177982">
    <property type="component" value="Unassembled WGS sequence"/>
</dbReference>
<dbReference type="InterPro" id="IPR004188">
    <property type="entry name" value="Phe-tRNA_ligase_II_N"/>
</dbReference>
<dbReference type="Pfam" id="PF02912">
    <property type="entry name" value="Phe_tRNA-synt_N"/>
    <property type="match status" value="1"/>
</dbReference>
<evidence type="ECO:0000256" key="4">
    <source>
        <dbReference type="ARBA" id="ARBA00022490"/>
    </source>
</evidence>
<comment type="subunit">
    <text evidence="3 13">Tetramer of two alpha and two beta subunits.</text>
</comment>
<dbReference type="InterPro" id="IPR006195">
    <property type="entry name" value="aa-tRNA-synth_II"/>
</dbReference>
<dbReference type="GO" id="GO:0000287">
    <property type="term" value="F:magnesium ion binding"/>
    <property type="evidence" value="ECO:0007669"/>
    <property type="project" value="UniProtKB-UniRule"/>
</dbReference>
<dbReference type="FunFam" id="3.30.930.10:FF:000089">
    <property type="entry name" value="Phenylalanine--tRNA ligase alpha subunit"/>
    <property type="match status" value="1"/>
</dbReference>
<sequence length="377" mass="42979">MHDELKKIEKAACDEIPGAKNRDTLDDLKIKFLGRERGALTLILRGLKNLPAPDRKTAGEEANRLRGVVEELVKKKLNELKKTELDSILKKEWLDVTRPGVKKERGSLHPITRVRREVEQIFCSMGFSVVEGPEVETEWYNFDALNIPKDHPARDMWDTFWLKTERGMWKVEGGTGKVFGGTGHTLRSTFHNLLLRTHTSPVQIRYMQKHNPPIRIIAPGRVYRYEATDASHDIQFYQVEGLLIDKNISIANFKAVILEFFKKMFLKEVKIRLRPSYFPFVEPGFEVDLSCIVCGGKGRAPRSLGEGGCSVCKKTGWLEMMGAGMVHPKVFEAVGYVPGNQQGFAFGVGLDRITMMKYKIPNIRLFHSGDLRFLKQF</sequence>
<comment type="cofactor">
    <cofactor evidence="13">
        <name>Mg(2+)</name>
        <dbReference type="ChEBI" id="CHEBI:18420"/>
    </cofactor>
    <text evidence="13">Binds 2 magnesium ions per tetramer.</text>
</comment>
<dbReference type="InterPro" id="IPR010978">
    <property type="entry name" value="tRNA-bd_arm"/>
</dbReference>
<dbReference type="GO" id="GO:0004826">
    <property type="term" value="F:phenylalanine-tRNA ligase activity"/>
    <property type="evidence" value="ECO:0007669"/>
    <property type="project" value="UniProtKB-UniRule"/>
</dbReference>
<evidence type="ECO:0000256" key="8">
    <source>
        <dbReference type="ARBA" id="ARBA00022840"/>
    </source>
</evidence>
<evidence type="ECO:0000256" key="10">
    <source>
        <dbReference type="ARBA" id="ARBA00022917"/>
    </source>
</evidence>
<dbReference type="InterPro" id="IPR045864">
    <property type="entry name" value="aa-tRNA-synth_II/BPL/LPL"/>
</dbReference>
<dbReference type="PROSITE" id="PS50862">
    <property type="entry name" value="AA_TRNA_LIGASE_II"/>
    <property type="match status" value="1"/>
</dbReference>
<dbReference type="PANTHER" id="PTHR11538">
    <property type="entry name" value="PHENYLALANYL-TRNA SYNTHETASE"/>
    <property type="match status" value="1"/>
</dbReference>
<dbReference type="GO" id="GO:0006432">
    <property type="term" value="P:phenylalanyl-tRNA aminoacylation"/>
    <property type="evidence" value="ECO:0007669"/>
    <property type="project" value="UniProtKB-UniRule"/>
</dbReference>
<keyword evidence="9 13" id="KW-0460">Magnesium</keyword>
<evidence type="ECO:0000256" key="6">
    <source>
        <dbReference type="ARBA" id="ARBA00022723"/>
    </source>
</evidence>
<protein>
    <recommendedName>
        <fullName evidence="13">Phenylalanine--tRNA ligase alpha subunit</fullName>
        <ecNumber evidence="13">6.1.1.20</ecNumber>
    </recommendedName>
    <alternativeName>
        <fullName evidence="13">Phenylalanyl-tRNA synthetase alpha subunit</fullName>
        <shortName evidence="13">PheRS</shortName>
    </alternativeName>
</protein>
<feature type="domain" description="Aminoacyl-transfer RNA synthetases class-II family profile" evidence="14">
    <location>
        <begin position="112"/>
        <end position="376"/>
    </location>
</feature>